<proteinExistence type="predicted"/>
<organism evidence="4 5">
    <name type="scientific">Bonamia ostreae</name>
    <dbReference type="NCBI Taxonomy" id="126728"/>
    <lineage>
        <taxon>Eukaryota</taxon>
        <taxon>Sar</taxon>
        <taxon>Rhizaria</taxon>
        <taxon>Endomyxa</taxon>
        <taxon>Ascetosporea</taxon>
        <taxon>Haplosporida</taxon>
        <taxon>Bonamia</taxon>
    </lineage>
</organism>
<reference evidence="4 5" key="1">
    <citation type="journal article" date="2024" name="BMC Biol.">
        <title>Comparative genomics of Ascetosporea gives new insight into the evolutionary basis for animal parasitism in Rhizaria.</title>
        <authorList>
            <person name="Hiltunen Thoren M."/>
            <person name="Onut-Brannstrom I."/>
            <person name="Alfjorden A."/>
            <person name="Peckova H."/>
            <person name="Swords F."/>
            <person name="Hooper C."/>
            <person name="Holzer A.S."/>
            <person name="Bass D."/>
            <person name="Burki F."/>
        </authorList>
    </citation>
    <scope>NUCLEOTIDE SEQUENCE [LARGE SCALE GENOMIC DNA]</scope>
    <source>
        <strain evidence="4">20-A016</strain>
    </source>
</reference>
<dbReference type="Proteomes" id="UP001439008">
    <property type="component" value="Unassembled WGS sequence"/>
</dbReference>
<name>A0ABV2AKW2_9EUKA</name>
<protein>
    <recommendedName>
        <fullName evidence="6">Ribosomal protein S11</fullName>
    </recommendedName>
</protein>
<dbReference type="EMBL" id="JBDODL010000515">
    <property type="protein sequence ID" value="MES1920109.1"/>
    <property type="molecule type" value="Genomic_DNA"/>
</dbReference>
<evidence type="ECO:0000256" key="3">
    <source>
        <dbReference type="SAM" id="MobiDB-lite"/>
    </source>
</evidence>
<keyword evidence="1" id="KW-0689">Ribosomal protein</keyword>
<evidence type="ECO:0000256" key="1">
    <source>
        <dbReference type="ARBA" id="ARBA00022980"/>
    </source>
</evidence>
<dbReference type="InterPro" id="IPR036967">
    <property type="entry name" value="Ribosomal_uS11_sf"/>
</dbReference>
<evidence type="ECO:0000256" key="2">
    <source>
        <dbReference type="ARBA" id="ARBA00023274"/>
    </source>
</evidence>
<gene>
    <name evidence="4" type="ORF">MHBO_001825</name>
</gene>
<sequence>MFPAKQSAKLRKQSLHLIRALIRIRLHRTREEQIRNNLGSIKETLNEDKEKVNNTIILTYNFNASNLIATAANGAGKVYKTVSGGKFSPVMYKGNVGQTGATVNHEITKEILKLGRDAYERIQIRTKGFNTSRNSILTEIISHSILGPKIESLTDITNLPFNGPTPKKPKREKKRKFESKL</sequence>
<dbReference type="Gene3D" id="3.30.420.80">
    <property type="entry name" value="Ribosomal protein S11"/>
    <property type="match status" value="1"/>
</dbReference>
<comment type="caution">
    <text evidence="4">The sequence shown here is derived from an EMBL/GenBank/DDBJ whole genome shotgun (WGS) entry which is preliminary data.</text>
</comment>
<feature type="compositionally biased region" description="Basic residues" evidence="3">
    <location>
        <begin position="167"/>
        <end position="181"/>
    </location>
</feature>
<keyword evidence="2" id="KW-0687">Ribonucleoprotein</keyword>
<feature type="region of interest" description="Disordered" evidence="3">
    <location>
        <begin position="157"/>
        <end position="181"/>
    </location>
</feature>
<accession>A0ABV2AKW2</accession>
<evidence type="ECO:0008006" key="6">
    <source>
        <dbReference type="Google" id="ProtNLM"/>
    </source>
</evidence>
<evidence type="ECO:0000313" key="5">
    <source>
        <dbReference type="Proteomes" id="UP001439008"/>
    </source>
</evidence>
<dbReference type="SUPFAM" id="SSF53137">
    <property type="entry name" value="Translational machinery components"/>
    <property type="match status" value="1"/>
</dbReference>
<keyword evidence="5" id="KW-1185">Reference proteome</keyword>
<evidence type="ECO:0000313" key="4">
    <source>
        <dbReference type="EMBL" id="MES1920109.1"/>
    </source>
</evidence>